<dbReference type="KEGG" id="cinf:CINF_1041"/>
<reference evidence="1 2" key="1">
    <citation type="submission" date="2020-02" db="EMBL/GenBank/DDBJ databases">
        <title>Complete genome sequence of the novel Campylobacter species Candidatus Campylobacter infans.</title>
        <authorList>
            <person name="Duim B."/>
            <person name="Zomer A."/>
            <person name="van der Graaf L."/>
            <person name="Wagenaar J."/>
        </authorList>
    </citation>
    <scope>NUCLEOTIDE SEQUENCE [LARGE SCALE GENOMIC DNA]</scope>
    <source>
        <strain evidence="1 2">19S00001</strain>
    </source>
</reference>
<gene>
    <name evidence="1" type="ORF">CINF_1041</name>
</gene>
<evidence type="ECO:0008006" key="3">
    <source>
        <dbReference type="Google" id="ProtNLM"/>
    </source>
</evidence>
<evidence type="ECO:0000313" key="2">
    <source>
        <dbReference type="Proteomes" id="UP000509414"/>
    </source>
</evidence>
<dbReference type="AlphaFoldDB" id="A0A7H9CHH8"/>
<dbReference type="NCBIfam" id="TIGR04076">
    <property type="entry name" value="TIGR04076 family protein"/>
    <property type="match status" value="1"/>
</dbReference>
<sequence length="116" mass="13133">MKKWFDEDYEFELEVRGFLRGDKTEGYCRNGEEIGDSYKCTYGCPTNSQGQGICSKMMMILFPLMEAVRSGGDLRNLGGQSKFSKDIVCPDGCVIFKLTANKTNKPNFFKVINESK</sequence>
<dbReference type="EMBL" id="CP049075">
    <property type="protein sequence ID" value="QLI05546.1"/>
    <property type="molecule type" value="Genomic_DNA"/>
</dbReference>
<keyword evidence="2" id="KW-1185">Reference proteome</keyword>
<name>A0A7H9CHH8_9BACT</name>
<dbReference type="RefSeq" id="WP_179974747.1">
    <property type="nucleotide sequence ID" value="NZ_CP049075.1"/>
</dbReference>
<evidence type="ECO:0000313" key="1">
    <source>
        <dbReference type="EMBL" id="QLI05546.1"/>
    </source>
</evidence>
<proteinExistence type="predicted"/>
<organism evidence="1 2">
    <name type="scientific">Candidatus Campylobacter infans</name>
    <dbReference type="NCBI Taxonomy" id="2561898"/>
    <lineage>
        <taxon>Bacteria</taxon>
        <taxon>Pseudomonadati</taxon>
        <taxon>Campylobacterota</taxon>
        <taxon>Epsilonproteobacteria</taxon>
        <taxon>Campylobacterales</taxon>
        <taxon>Campylobacteraceae</taxon>
        <taxon>Campylobacter</taxon>
    </lineage>
</organism>
<protein>
    <recommendedName>
        <fullName evidence="3">TIGR04076 family protein</fullName>
    </recommendedName>
</protein>
<accession>A0A7H9CHH8</accession>
<dbReference type="Proteomes" id="UP000509414">
    <property type="component" value="Chromosome"/>
</dbReference>
<dbReference type="InterPro" id="IPR023811">
    <property type="entry name" value="CHP04076"/>
</dbReference>